<name>K2PY79_9LACT</name>
<reference evidence="3 4" key="1">
    <citation type="journal article" date="2012" name="J. Bacteriol.">
        <title>Genome Sequence of the Bacteriocin-Producing Strain Lactococcus garvieae DCC43.</title>
        <authorList>
            <person name="Gabrielsen C."/>
            <person name="Brede D.A."/>
            <person name="Hernandez P.E."/>
            <person name="Nes I.F."/>
            <person name="Diep D.B."/>
        </authorList>
    </citation>
    <scope>NUCLEOTIDE SEQUENCE [LARGE SCALE GENOMIC DNA]</scope>
    <source>
        <strain evidence="3 4">DCC43</strain>
    </source>
</reference>
<dbReference type="NCBIfam" id="NF047421">
    <property type="entry name" value="YfmH_fam"/>
    <property type="match status" value="1"/>
</dbReference>
<dbReference type="PANTHER" id="PTHR11851">
    <property type="entry name" value="METALLOPROTEASE"/>
    <property type="match status" value="1"/>
</dbReference>
<dbReference type="GO" id="GO:0046872">
    <property type="term" value="F:metal ion binding"/>
    <property type="evidence" value="ECO:0007669"/>
    <property type="project" value="InterPro"/>
</dbReference>
<dbReference type="Proteomes" id="UP000006787">
    <property type="component" value="Unassembled WGS sequence"/>
</dbReference>
<sequence length="427" mass="49209">MQKRTYEKTGEILYTDVLANGLTVYYLPKSDFNRTYGLFTTNFGSLDTSFKPLGSPEMQTFPEGIAHFLEHKLFEKKDGDVMYKFGAYGAQTNAFTSFSRTSYLFSTRENIYDCVALLLDFVQEPYFTAENVAKEQGIIQQEIQMYQDDSDWRLFAGLLASLYPDSPLADDIAGTPQSIKEITAEDLYANYETFYHPSNMNLFLTGPFDIEQMAKFVEQNQEQKNFPEIEPIQSENIEAGQPHPGKKLQFEVAMPKLALGFRGEDVLPTDSRELLEYKLSNQLLLDMLFGKTSHRYEEMYNSGLVDDSFGYGFDMDKSFHFANITVDTEKPQEVSKVLQEALKSYKIDKDFEKENLEMLKRETLGDYYKSLNSLEYIANQFSSNIYGDINFFDLPEILSGITLEKISRHAEKFVENMQIVDFIIYPK</sequence>
<accession>K2PY79</accession>
<dbReference type="InterPro" id="IPR011249">
    <property type="entry name" value="Metalloenz_LuxS/M16"/>
</dbReference>
<gene>
    <name evidence="3" type="ORF">C426_0288</name>
</gene>
<dbReference type="EMBL" id="AMQS01000002">
    <property type="protein sequence ID" value="EKF52406.1"/>
    <property type="molecule type" value="Genomic_DNA"/>
</dbReference>
<comment type="caution">
    <text evidence="3">The sequence shown here is derived from an EMBL/GenBank/DDBJ whole genome shotgun (WGS) entry which is preliminary data.</text>
</comment>
<proteinExistence type="predicted"/>
<dbReference type="AlphaFoldDB" id="K2PY79"/>
<feature type="domain" description="Peptidase M16 N-terminal" evidence="1">
    <location>
        <begin position="63"/>
        <end position="175"/>
    </location>
</feature>
<dbReference type="InterPro" id="IPR050361">
    <property type="entry name" value="MPP/UQCRC_Complex"/>
</dbReference>
<dbReference type="InterPro" id="IPR011765">
    <property type="entry name" value="Pept_M16_N"/>
</dbReference>
<evidence type="ECO:0000259" key="1">
    <source>
        <dbReference type="Pfam" id="PF00675"/>
    </source>
</evidence>
<feature type="domain" description="Peptidase M16 C-terminal" evidence="2">
    <location>
        <begin position="182"/>
        <end position="361"/>
    </location>
</feature>
<dbReference type="PATRIC" id="fig|1231377.3.peg.288"/>
<dbReference type="MEROPS" id="M16.A20"/>
<dbReference type="SUPFAM" id="SSF63411">
    <property type="entry name" value="LuxS/MPP-like metallohydrolase"/>
    <property type="match status" value="2"/>
</dbReference>
<dbReference type="RefSeq" id="WP_004259700.1">
    <property type="nucleotide sequence ID" value="NZ_AMQS01000002.1"/>
</dbReference>
<organism evidence="3 4">
    <name type="scientific">Lactococcus garvieae DCC43</name>
    <dbReference type="NCBI Taxonomy" id="1231377"/>
    <lineage>
        <taxon>Bacteria</taxon>
        <taxon>Bacillati</taxon>
        <taxon>Bacillota</taxon>
        <taxon>Bacilli</taxon>
        <taxon>Lactobacillales</taxon>
        <taxon>Streptococcaceae</taxon>
        <taxon>Lactococcus</taxon>
    </lineage>
</organism>
<dbReference type="Pfam" id="PF05193">
    <property type="entry name" value="Peptidase_M16_C"/>
    <property type="match status" value="1"/>
</dbReference>
<dbReference type="Pfam" id="PF00675">
    <property type="entry name" value="Peptidase_M16"/>
    <property type="match status" value="1"/>
</dbReference>
<dbReference type="eggNOG" id="COG0612">
    <property type="taxonomic scope" value="Bacteria"/>
</dbReference>
<evidence type="ECO:0000259" key="2">
    <source>
        <dbReference type="Pfam" id="PF05193"/>
    </source>
</evidence>
<dbReference type="Gene3D" id="3.30.830.10">
    <property type="entry name" value="Metalloenzyme, LuxS/M16 peptidase-like"/>
    <property type="match status" value="2"/>
</dbReference>
<evidence type="ECO:0000313" key="4">
    <source>
        <dbReference type="Proteomes" id="UP000006787"/>
    </source>
</evidence>
<dbReference type="PANTHER" id="PTHR11851:SF134">
    <property type="entry name" value="ZINC-DEPENDENT PROTEASE"/>
    <property type="match status" value="1"/>
</dbReference>
<protein>
    <submittedName>
        <fullName evidence="3">Peptidase, M16 family</fullName>
    </submittedName>
</protein>
<dbReference type="InterPro" id="IPR007863">
    <property type="entry name" value="Peptidase_M16_C"/>
</dbReference>
<evidence type="ECO:0000313" key="3">
    <source>
        <dbReference type="EMBL" id="EKF52406.1"/>
    </source>
</evidence>